<name>A0A0U1NNV3_9RHOB</name>
<sequence>MIDRIFVVAEITSPMKFPDSVKGLLIELGKDIEAAGDDLAFLYSILNCQACRH</sequence>
<dbReference type="STRING" id="282199.GCA_001049735_02229"/>
<reference evidence="1 2" key="1">
    <citation type="submission" date="2015-04" db="EMBL/GenBank/DDBJ databases">
        <authorList>
            <person name="Syromyatnikov M.Y."/>
            <person name="Popov V.N."/>
        </authorList>
    </citation>
    <scope>NUCLEOTIDE SEQUENCE [LARGE SCALE GENOMIC DNA]</scope>
    <source>
        <strain evidence="1 2">CECT 5292</strain>
    </source>
</reference>
<organism evidence="1 2">
    <name type="scientific">Nereida ignava</name>
    <dbReference type="NCBI Taxonomy" id="282199"/>
    <lineage>
        <taxon>Bacteria</taxon>
        <taxon>Pseudomonadati</taxon>
        <taxon>Pseudomonadota</taxon>
        <taxon>Alphaproteobacteria</taxon>
        <taxon>Rhodobacterales</taxon>
        <taxon>Roseobacteraceae</taxon>
        <taxon>Nereida</taxon>
    </lineage>
</organism>
<dbReference type="AlphaFoldDB" id="A0A0U1NNV3"/>
<dbReference type="EMBL" id="CVQV01000013">
    <property type="protein sequence ID" value="CRK76173.1"/>
    <property type="molecule type" value="Genomic_DNA"/>
</dbReference>
<protein>
    <submittedName>
        <fullName evidence="1">Uncharacterized protein</fullName>
    </submittedName>
</protein>
<gene>
    <name evidence="1" type="ORF">NIG5292_02230</name>
</gene>
<evidence type="ECO:0000313" key="2">
    <source>
        <dbReference type="Proteomes" id="UP000048949"/>
    </source>
</evidence>
<proteinExistence type="predicted"/>
<dbReference type="Proteomes" id="UP000048949">
    <property type="component" value="Unassembled WGS sequence"/>
</dbReference>
<accession>A0A0U1NNV3</accession>
<keyword evidence="2" id="KW-1185">Reference proteome</keyword>
<evidence type="ECO:0000313" key="1">
    <source>
        <dbReference type="EMBL" id="CRK76173.1"/>
    </source>
</evidence>